<evidence type="ECO:0000313" key="2">
    <source>
        <dbReference type="Proteomes" id="UP001501072"/>
    </source>
</evidence>
<proteinExistence type="predicted"/>
<comment type="caution">
    <text evidence="1">The sequence shown here is derived from an EMBL/GenBank/DDBJ whole genome shotgun (WGS) entry which is preliminary data.</text>
</comment>
<dbReference type="EMBL" id="BAAAHU010000003">
    <property type="protein sequence ID" value="GAA1004468.1"/>
    <property type="molecule type" value="Genomic_DNA"/>
</dbReference>
<name>A0ABN1SU51_9ACTN</name>
<organism evidence="1 2">
    <name type="scientific">Streptomyces thermogriseus</name>
    <dbReference type="NCBI Taxonomy" id="75292"/>
    <lineage>
        <taxon>Bacteria</taxon>
        <taxon>Bacillati</taxon>
        <taxon>Actinomycetota</taxon>
        <taxon>Actinomycetes</taxon>
        <taxon>Kitasatosporales</taxon>
        <taxon>Streptomycetaceae</taxon>
        <taxon>Streptomyces</taxon>
    </lineage>
</organism>
<sequence>MPTLMRAPRPCGSWFWDLCDAAEPGLRSALDIAASMAEALKKFDLLTPIELEYGWYVLDAGSTGVTSKLTVSPDPLEPTAEVAVHQGIWSWFDFSGRPHSQVYRGVL</sequence>
<gene>
    <name evidence="1" type="ORF">GCM10009564_06580</name>
</gene>
<accession>A0ABN1SU51</accession>
<protein>
    <submittedName>
        <fullName evidence="1">Uncharacterized protein</fullName>
    </submittedName>
</protein>
<dbReference type="Proteomes" id="UP001501072">
    <property type="component" value="Unassembled WGS sequence"/>
</dbReference>
<reference evidence="1 2" key="1">
    <citation type="journal article" date="2019" name="Int. J. Syst. Evol. Microbiol.">
        <title>The Global Catalogue of Microorganisms (GCM) 10K type strain sequencing project: providing services to taxonomists for standard genome sequencing and annotation.</title>
        <authorList>
            <consortium name="The Broad Institute Genomics Platform"/>
            <consortium name="The Broad Institute Genome Sequencing Center for Infectious Disease"/>
            <person name="Wu L."/>
            <person name="Ma J."/>
        </authorList>
    </citation>
    <scope>NUCLEOTIDE SEQUENCE [LARGE SCALE GENOMIC DNA]</scope>
    <source>
        <strain evidence="1 2">JCM 11269</strain>
    </source>
</reference>
<evidence type="ECO:0000313" key="1">
    <source>
        <dbReference type="EMBL" id="GAA1004468.1"/>
    </source>
</evidence>
<keyword evidence="2" id="KW-1185">Reference proteome</keyword>
<dbReference type="RefSeq" id="WP_346072012.1">
    <property type="nucleotide sequence ID" value="NZ_BAAAHU010000003.1"/>
</dbReference>